<feature type="region of interest" description="Disordered" evidence="1">
    <location>
        <begin position="126"/>
        <end position="162"/>
    </location>
</feature>
<dbReference type="Pfam" id="PF08525">
    <property type="entry name" value="OapA_N"/>
    <property type="match status" value="1"/>
</dbReference>
<evidence type="ECO:0000259" key="3">
    <source>
        <dbReference type="Pfam" id="PF04225"/>
    </source>
</evidence>
<comment type="caution">
    <text evidence="5">The sequence shown here is derived from an EMBL/GenBank/DDBJ whole genome shotgun (WGS) entry which is preliminary data.</text>
</comment>
<evidence type="ECO:0000259" key="4">
    <source>
        <dbReference type="Pfam" id="PF08525"/>
    </source>
</evidence>
<dbReference type="Pfam" id="PF04225">
    <property type="entry name" value="LysM_OapA"/>
    <property type="match status" value="1"/>
</dbReference>
<keyword evidence="6" id="KW-1185">Reference proteome</keyword>
<evidence type="ECO:0000313" key="6">
    <source>
        <dbReference type="Proteomes" id="UP000585363"/>
    </source>
</evidence>
<dbReference type="Proteomes" id="UP000585363">
    <property type="component" value="Unassembled WGS sequence"/>
</dbReference>
<dbReference type="GO" id="GO:0042834">
    <property type="term" value="F:peptidoglycan binding"/>
    <property type="evidence" value="ECO:0007669"/>
    <property type="project" value="InterPro"/>
</dbReference>
<feature type="region of interest" description="Disordered" evidence="1">
    <location>
        <begin position="29"/>
        <end position="54"/>
    </location>
</feature>
<reference evidence="5 6" key="1">
    <citation type="submission" date="2020-01" db="EMBL/GenBank/DDBJ databases">
        <authorList>
            <person name="Lee S.D."/>
        </authorList>
    </citation>
    <scope>NUCLEOTIDE SEQUENCE [LARGE SCALE GENOMIC DNA]</scope>
    <source>
        <strain evidence="5 6">SAP-1</strain>
    </source>
</reference>
<accession>A0A848MEP8</accession>
<dbReference type="EMBL" id="JAADJU010000001">
    <property type="protein sequence ID" value="NMP25876.1"/>
    <property type="molecule type" value="Genomic_DNA"/>
</dbReference>
<evidence type="ECO:0000313" key="5">
    <source>
        <dbReference type="EMBL" id="NMP25876.1"/>
    </source>
</evidence>
<keyword evidence="2" id="KW-1133">Transmembrane helix</keyword>
<protein>
    <submittedName>
        <fullName evidence="5">Opacity-associated protein A domain protein</fullName>
    </submittedName>
</protein>
<feature type="compositionally biased region" description="Polar residues" evidence="1">
    <location>
        <begin position="128"/>
        <end position="162"/>
    </location>
</feature>
<evidence type="ECO:0000256" key="2">
    <source>
        <dbReference type="SAM" id="Phobius"/>
    </source>
</evidence>
<keyword evidence="2" id="KW-0812">Transmembrane</keyword>
<dbReference type="RefSeq" id="WP_169401546.1">
    <property type="nucleotide sequence ID" value="NZ_JAADJU010000001.1"/>
</dbReference>
<sequence>MGQFTPRRRKATRIFQPMLRSWIATTMQRPLRKKPPETTEQDEVETAEVSSPHRVRGKASTLFERIWHLSDDFHWMEPLPYFHRRWIIISLLLVVIAILWPYSPENTYAPSDQTSSVPMQADLRNEQGRTTQLAQPQPDQSQRVQSQPASPPATSDQGSWKSYHIQSGQTLAQLFRDNNLMVNDVFAMAQVEGDDKPLSNLHTGQEVKIQRNAQGVVTSLEVINDQNTAIRFTRQADGSYQRSR</sequence>
<feature type="domain" description="Opacity-associated protein A LysM-like" evidence="3">
    <location>
        <begin position="159"/>
        <end position="244"/>
    </location>
</feature>
<feature type="transmembrane region" description="Helical" evidence="2">
    <location>
        <begin position="86"/>
        <end position="103"/>
    </location>
</feature>
<evidence type="ECO:0000256" key="1">
    <source>
        <dbReference type="SAM" id="MobiDB-lite"/>
    </source>
</evidence>
<reference evidence="5 6" key="2">
    <citation type="submission" date="2020-06" db="EMBL/GenBank/DDBJ databases">
        <title>Polyphasic characterization of a Rahnella strain isolated from tree sap.</title>
        <authorList>
            <person name="Kim I.S."/>
        </authorList>
    </citation>
    <scope>NUCLEOTIDE SEQUENCE [LARGE SCALE GENOMIC DNA]</scope>
    <source>
        <strain evidence="5 6">SAP-1</strain>
    </source>
</reference>
<dbReference type="Gene3D" id="3.10.450.350">
    <property type="match status" value="1"/>
</dbReference>
<dbReference type="InterPro" id="IPR013731">
    <property type="entry name" value="OapA_N"/>
</dbReference>
<keyword evidence="2" id="KW-0472">Membrane</keyword>
<name>A0A848MEP8_9GAMM</name>
<proteinExistence type="predicted"/>
<feature type="domain" description="Opacity-associated protein A-like N-terminal" evidence="4">
    <location>
        <begin position="75"/>
        <end position="102"/>
    </location>
</feature>
<gene>
    <name evidence="5" type="ORF">GW590_03160</name>
</gene>
<dbReference type="InterPro" id="IPR007340">
    <property type="entry name" value="LysM_Opacity-associatedA"/>
</dbReference>
<dbReference type="AlphaFoldDB" id="A0A848MEP8"/>
<organism evidence="5 6">
    <name type="scientific">Rouxiella aceris</name>
    <dbReference type="NCBI Taxonomy" id="2703884"/>
    <lineage>
        <taxon>Bacteria</taxon>
        <taxon>Pseudomonadati</taxon>
        <taxon>Pseudomonadota</taxon>
        <taxon>Gammaproteobacteria</taxon>
        <taxon>Enterobacterales</taxon>
        <taxon>Yersiniaceae</taxon>
        <taxon>Rouxiella</taxon>
    </lineage>
</organism>